<dbReference type="GO" id="GO:0005813">
    <property type="term" value="C:centrosome"/>
    <property type="evidence" value="ECO:0007669"/>
    <property type="project" value="TreeGrafter"/>
</dbReference>
<keyword evidence="9 10" id="KW-0206">Cytoskeleton</keyword>
<dbReference type="VEuPathDB" id="TriTrypDB:BCY84_01321"/>
<evidence type="ECO:0000313" key="12">
    <source>
        <dbReference type="EMBL" id="PWV06987.1"/>
    </source>
</evidence>
<feature type="region of interest" description="Disordered" evidence="11">
    <location>
        <begin position="58"/>
        <end position="78"/>
    </location>
</feature>
<evidence type="ECO:0000313" key="13">
    <source>
        <dbReference type="Proteomes" id="UP000246078"/>
    </source>
</evidence>
<dbReference type="Pfam" id="PF05783">
    <property type="entry name" value="DLIC"/>
    <property type="match status" value="1"/>
</dbReference>
<dbReference type="GO" id="GO:0005874">
    <property type="term" value="C:microtubule"/>
    <property type="evidence" value="ECO:0007669"/>
    <property type="project" value="UniProtKB-KW"/>
</dbReference>
<evidence type="ECO:0000256" key="6">
    <source>
        <dbReference type="ARBA" id="ARBA00022840"/>
    </source>
</evidence>
<dbReference type="GO" id="GO:0005524">
    <property type="term" value="F:ATP binding"/>
    <property type="evidence" value="ECO:0007669"/>
    <property type="project" value="UniProtKB-KW"/>
</dbReference>
<dbReference type="InterPro" id="IPR022780">
    <property type="entry name" value="Dynein_light_int_chain"/>
</dbReference>
<evidence type="ECO:0000256" key="9">
    <source>
        <dbReference type="ARBA" id="ARBA00023212"/>
    </source>
</evidence>
<evidence type="ECO:0000256" key="11">
    <source>
        <dbReference type="SAM" id="MobiDB-lite"/>
    </source>
</evidence>
<comment type="subcellular location">
    <subcellularLocation>
        <location evidence="1 10">Cytoplasm</location>
        <location evidence="1 10">Cytoskeleton</location>
    </subcellularLocation>
</comment>
<dbReference type="VEuPathDB" id="TriTrypDB:TcYC6_0036100"/>
<reference evidence="12 13" key="1">
    <citation type="journal article" date="2018" name="Microb. Genom.">
        <title>Expanding an expanded genome: long-read sequencing of Trypanosoma cruzi.</title>
        <authorList>
            <person name="Berna L."/>
            <person name="Rodriguez M."/>
            <person name="Chiribao M.L."/>
            <person name="Parodi-Talice A."/>
            <person name="Pita S."/>
            <person name="Rijo G."/>
            <person name="Alvarez-Valin F."/>
            <person name="Robello C."/>
        </authorList>
    </citation>
    <scope>NUCLEOTIDE SEQUENCE [LARGE SCALE GENOMIC DNA]</scope>
    <source>
        <strain evidence="12 13">TCC</strain>
    </source>
</reference>
<dbReference type="PANTHER" id="PTHR12688">
    <property type="entry name" value="DYNEIN LIGHT INTERMEDIATE CHAIN"/>
    <property type="match status" value="1"/>
</dbReference>
<keyword evidence="5 10" id="KW-0547">Nucleotide-binding</keyword>
<dbReference type="PANTHER" id="PTHR12688:SF0">
    <property type="entry name" value="DYNEIN LIGHT INTERMEDIATE CHAIN"/>
    <property type="match status" value="1"/>
</dbReference>
<evidence type="ECO:0000256" key="10">
    <source>
        <dbReference type="RuleBase" id="RU366047"/>
    </source>
</evidence>
<comment type="subunit">
    <text evidence="10">Homodimer. The cytoplasmic dynein 1 complex consists of two catalytic heavy chains (HCs) and a number of non-catalytic subunits presented by intermediate chains (ICs).</text>
</comment>
<evidence type="ECO:0000256" key="2">
    <source>
        <dbReference type="ARBA" id="ARBA00022448"/>
    </source>
</evidence>
<dbReference type="VEuPathDB" id="TriTrypDB:TcBrA4_0109260"/>
<evidence type="ECO:0000256" key="1">
    <source>
        <dbReference type="ARBA" id="ARBA00004245"/>
    </source>
</evidence>
<comment type="caution">
    <text evidence="12">The sequence shown here is derived from an EMBL/GenBank/DDBJ whole genome shotgun (WGS) entry which is preliminary data.</text>
</comment>
<dbReference type="OrthoDB" id="272310at2759"/>
<sequence>MQQQRGNTFLEDLGLNLLDNTEQQLIARRVVIVGDALSGKRAFASRLFAAAAQQFPSSSMSTSSSQTYAANSSNSSAGGGSCSFPVLSSTGAAEAAGTMGTEGTNSSRYFPQFPHGAGVTQAFILQRIPATHTAFLPTAEDGLSSGGLYSSGSGISGSAVLPGGVRRAMTEFFCCETPGALAMALPTVETLETSVVLLVVDTSVPWRLQDQMRRWYGYLNTHIMQTLRVDLPKQDEVRRMRMIEQQQLFWQAQQQELASMRRRWCEREAIHVGQTSNDKNSNDNYYSLSVLQVPKGGVSPLRTILLCTKTDQLEKFSREVEKLCHQSSFSAEARTVTSLENVNIGVEPWVSHALLSSLRTSGLTLLELVGQLLRREAIARQSALVAASSRVNTIATSSLSSSQQTTNMAPTTTTVSGGALAPLAVAAAAAAPVAFGDRSNDETGPLGLLTNSHSVFVHPFYKNLWLYIFQLLYDPPTTLANNIVPNDILGARDHDDDGGSGVYMAAALQGPEVSSGLRSEWGSLWNSLLDEMETQVSSRFHPHAFLPHGMDHLELLSPFVTSTDAVTLESVFPSGTDESKEADWGVLRLHDEYIQEVEKVLATAGPNEEAMIWDKL</sequence>
<name>A0A2V2WFF2_TRYCR</name>
<evidence type="ECO:0000256" key="5">
    <source>
        <dbReference type="ARBA" id="ARBA00022741"/>
    </source>
</evidence>
<dbReference type="Proteomes" id="UP000246078">
    <property type="component" value="Unassembled WGS sequence"/>
</dbReference>
<keyword evidence="8 10" id="KW-0505">Motor protein</keyword>
<evidence type="ECO:0000256" key="8">
    <source>
        <dbReference type="ARBA" id="ARBA00023175"/>
    </source>
</evidence>
<evidence type="ECO:0000256" key="4">
    <source>
        <dbReference type="ARBA" id="ARBA00022701"/>
    </source>
</evidence>
<dbReference type="GO" id="GO:0045504">
    <property type="term" value="F:dynein heavy chain binding"/>
    <property type="evidence" value="ECO:0007669"/>
    <property type="project" value="TreeGrafter"/>
</dbReference>
<keyword evidence="7 10" id="KW-0243">Dynein</keyword>
<accession>A0A2V2WFF2</accession>
<dbReference type="VEuPathDB" id="TriTrypDB:ECC02_006074"/>
<dbReference type="AlphaFoldDB" id="A0A2V2WFF2"/>
<proteinExistence type="inferred from homology"/>
<keyword evidence="2 10" id="KW-0813">Transport</keyword>
<dbReference type="VEuPathDB" id="TriTrypDB:Tc_MARK_5217"/>
<dbReference type="VEuPathDB" id="TriTrypDB:TcCL_ESM05718"/>
<dbReference type="VEuPathDB" id="TriTrypDB:C4B63_27g183"/>
<dbReference type="VEuPathDB" id="TriTrypDB:TcCLB.511127.150"/>
<dbReference type="InterPro" id="IPR008467">
    <property type="entry name" value="Dynein1_light_intermed_chain"/>
</dbReference>
<comment type="function">
    <text evidence="10">Acts as one of several non-catalytic accessory components of the cytoplasmic dynein 1 complex that are thought to be involved in linking dynein to cargos and to adapter proteins that regulate dynein function. Cytoplasmic dynein 1 acts as a motor for the intracellular retrograde motility of vesicles and organelles along microtubules. May play a role in binding dynein to membranous organelles or chromosomes.</text>
</comment>
<dbReference type="EMBL" id="PRFC01000107">
    <property type="protein sequence ID" value="PWV06987.1"/>
    <property type="molecule type" value="Genomic_DNA"/>
</dbReference>
<protein>
    <recommendedName>
        <fullName evidence="10">Dynein light intermediate chain</fullName>
    </recommendedName>
</protein>
<dbReference type="VEuPathDB" id="TriTrypDB:TcCLB.509023.140"/>
<organism evidence="12 13">
    <name type="scientific">Trypanosoma cruzi</name>
    <dbReference type="NCBI Taxonomy" id="5693"/>
    <lineage>
        <taxon>Eukaryota</taxon>
        <taxon>Discoba</taxon>
        <taxon>Euglenozoa</taxon>
        <taxon>Kinetoplastea</taxon>
        <taxon>Metakinetoplastina</taxon>
        <taxon>Trypanosomatida</taxon>
        <taxon>Trypanosomatidae</taxon>
        <taxon>Trypanosoma</taxon>
        <taxon>Schizotrypanum</taxon>
    </lineage>
</organism>
<dbReference type="VEuPathDB" id="TriTrypDB:TCDM_03759"/>
<comment type="similarity">
    <text evidence="10">Belongs to the dynein light intermediate chain family.</text>
</comment>
<evidence type="ECO:0000256" key="3">
    <source>
        <dbReference type="ARBA" id="ARBA00022490"/>
    </source>
</evidence>
<dbReference type="GO" id="GO:0000226">
    <property type="term" value="P:microtubule cytoskeleton organization"/>
    <property type="evidence" value="ECO:0007669"/>
    <property type="project" value="TreeGrafter"/>
</dbReference>
<dbReference type="VEuPathDB" id="TriTrypDB:TCSYLVIO_006480"/>
<keyword evidence="4 10" id="KW-0493">Microtubule</keyword>
<evidence type="ECO:0000256" key="7">
    <source>
        <dbReference type="ARBA" id="ARBA00023017"/>
    </source>
</evidence>
<dbReference type="VEuPathDB" id="TriTrypDB:C3747_107g113"/>
<gene>
    <name evidence="12" type="ORF">C3747_107g113</name>
</gene>
<dbReference type="VEuPathDB" id="TriTrypDB:TcG_05655"/>
<keyword evidence="6 10" id="KW-0067">ATP-binding</keyword>
<keyword evidence="3 10" id="KW-0963">Cytoplasm</keyword>
<dbReference type="GO" id="GO:0005868">
    <property type="term" value="C:cytoplasmic dynein complex"/>
    <property type="evidence" value="ECO:0007669"/>
    <property type="project" value="UniProtKB-UniRule"/>
</dbReference>
<dbReference type="GO" id="GO:0007018">
    <property type="term" value="P:microtubule-based movement"/>
    <property type="evidence" value="ECO:0007669"/>
    <property type="project" value="InterPro"/>
</dbReference>
<feature type="compositionally biased region" description="Low complexity" evidence="11">
    <location>
        <begin position="58"/>
        <end position="76"/>
    </location>
</feature>